<dbReference type="InterPro" id="IPR025751">
    <property type="entry name" value="RsbRD_N_dom"/>
</dbReference>
<dbReference type="PANTHER" id="PTHR33744">
    <property type="entry name" value="CARBOHYDRATE DIACID REGULATOR"/>
    <property type="match status" value="1"/>
</dbReference>
<dbReference type="InterPro" id="IPR025736">
    <property type="entry name" value="PucR_C-HTH_dom"/>
</dbReference>
<name>A0AAU3IBQ0_9ACTN</name>
<dbReference type="InterPro" id="IPR051448">
    <property type="entry name" value="CdaR-like_regulators"/>
</dbReference>
<sequence length="409" mass="44912">MGGRRPRTGHDWKLLAESCTALLERLPELVDEHVRQLTEYSPVYGQVLPYDQQWREAETAMRIGIKAISAPRDSPRRDLEHAEEAGRRRAQQGLPLELLVHAYRAAGYLVWDALMESAASREPERLAVLMRCATMVWSAVDAQATTASESYLATERELRRRTDEQLQALLDALLEGQEAPGLAARAAAGLDLPEHGPYAVVVLRTERHDGRDVCVRPMLGAGLRFIWRMRADCEIAVVALDAGQGLDGVARLLDGRRSGPGGISPVVSGLGELGRARRWAELALRTCPPDATGVVRLDQRMPTALVVSQPELAARLVSEVFGTLLELEPGDRAVLIETLDMWLACEGSAGRAAGRLYCHRNTVFNRLRRLEQLTSRSLARPRDLIEMTLALDAYRLAGATAVTGAGPGR</sequence>
<reference evidence="5" key="1">
    <citation type="submission" date="2022-10" db="EMBL/GenBank/DDBJ databases">
        <title>The complete genomes of actinobacterial strains from the NBC collection.</title>
        <authorList>
            <person name="Joergensen T.S."/>
            <person name="Alvarez Arevalo M."/>
            <person name="Sterndorff E.B."/>
            <person name="Faurdal D."/>
            <person name="Vuksanovic O."/>
            <person name="Mourched A.-S."/>
            <person name="Charusanti P."/>
            <person name="Shaw S."/>
            <person name="Blin K."/>
            <person name="Weber T."/>
        </authorList>
    </citation>
    <scope>NUCLEOTIDE SEQUENCE</scope>
    <source>
        <strain evidence="5">NBC_01393</strain>
    </source>
</reference>
<feature type="domain" description="PucR C-terminal helix-turn-helix" evidence="2">
    <location>
        <begin position="335"/>
        <end position="393"/>
    </location>
</feature>
<dbReference type="AlphaFoldDB" id="A0AAU3IBQ0"/>
<evidence type="ECO:0000259" key="3">
    <source>
        <dbReference type="Pfam" id="PF14361"/>
    </source>
</evidence>
<gene>
    <name evidence="5" type="ORF">OG699_34230</name>
</gene>
<dbReference type="Pfam" id="PF14361">
    <property type="entry name" value="RsbRD_N"/>
    <property type="match status" value="1"/>
</dbReference>
<accession>A0AAU3IBQ0</accession>
<dbReference type="InterPro" id="IPR042070">
    <property type="entry name" value="PucR_C-HTH_sf"/>
</dbReference>
<proteinExistence type="inferred from homology"/>
<evidence type="ECO:0000256" key="1">
    <source>
        <dbReference type="ARBA" id="ARBA00006754"/>
    </source>
</evidence>
<organism evidence="5">
    <name type="scientific">Streptomyces sp. NBC_01393</name>
    <dbReference type="NCBI Taxonomy" id="2903851"/>
    <lineage>
        <taxon>Bacteria</taxon>
        <taxon>Bacillati</taxon>
        <taxon>Actinomycetota</taxon>
        <taxon>Actinomycetes</taxon>
        <taxon>Kitasatosporales</taxon>
        <taxon>Streptomycetaceae</taxon>
        <taxon>Streptomyces</taxon>
    </lineage>
</organism>
<protein>
    <submittedName>
        <fullName evidence="5">Helix-turn-helix domain-containing protein</fullName>
    </submittedName>
</protein>
<dbReference type="PANTHER" id="PTHR33744:SF1">
    <property type="entry name" value="DNA-BINDING TRANSCRIPTIONAL ACTIVATOR ADER"/>
    <property type="match status" value="1"/>
</dbReference>
<evidence type="ECO:0000259" key="2">
    <source>
        <dbReference type="Pfam" id="PF13556"/>
    </source>
</evidence>
<feature type="domain" description="RsbT co-antagonist protein RsbRD N-terminal" evidence="3">
    <location>
        <begin position="27"/>
        <end position="165"/>
    </location>
</feature>
<dbReference type="Pfam" id="PF17853">
    <property type="entry name" value="GGDEF_2"/>
    <property type="match status" value="1"/>
</dbReference>
<dbReference type="InterPro" id="IPR041522">
    <property type="entry name" value="CdaR_GGDEF"/>
</dbReference>
<evidence type="ECO:0000313" key="5">
    <source>
        <dbReference type="EMBL" id="WTZ12596.1"/>
    </source>
</evidence>
<dbReference type="EMBL" id="CP109546">
    <property type="protein sequence ID" value="WTZ12596.1"/>
    <property type="molecule type" value="Genomic_DNA"/>
</dbReference>
<dbReference type="Pfam" id="PF13556">
    <property type="entry name" value="HTH_30"/>
    <property type="match status" value="1"/>
</dbReference>
<comment type="similarity">
    <text evidence="1">Belongs to the CdaR family.</text>
</comment>
<evidence type="ECO:0000259" key="4">
    <source>
        <dbReference type="Pfam" id="PF17853"/>
    </source>
</evidence>
<feature type="domain" description="CdaR GGDEF-like" evidence="4">
    <location>
        <begin position="182"/>
        <end position="286"/>
    </location>
</feature>
<dbReference type="Gene3D" id="1.10.10.2840">
    <property type="entry name" value="PucR C-terminal helix-turn-helix domain"/>
    <property type="match status" value="1"/>
</dbReference>